<evidence type="ECO:0000313" key="1">
    <source>
        <dbReference type="EMBL" id="KTS65323.1"/>
    </source>
</evidence>
<organism evidence="1 2">
    <name type="scientific">Pantoea dispersa</name>
    <dbReference type="NCBI Taxonomy" id="59814"/>
    <lineage>
        <taxon>Bacteria</taxon>
        <taxon>Pseudomonadati</taxon>
        <taxon>Pseudomonadota</taxon>
        <taxon>Gammaproteobacteria</taxon>
        <taxon>Enterobacterales</taxon>
        <taxon>Erwiniaceae</taxon>
        <taxon>Pantoea</taxon>
    </lineage>
</organism>
<dbReference type="AlphaFoldDB" id="A0A8E1RV66"/>
<evidence type="ECO:0008006" key="3">
    <source>
        <dbReference type="Google" id="ProtNLM"/>
    </source>
</evidence>
<reference evidence="1 2" key="1">
    <citation type="journal article" date="2016" name="Front. Microbiol.">
        <title>Genomic Resource of Rice Seed Associated Bacteria.</title>
        <authorList>
            <person name="Midha S."/>
            <person name="Bansal K."/>
            <person name="Sharma S."/>
            <person name="Kumar N."/>
            <person name="Patil P.P."/>
            <person name="Chaudhry V."/>
            <person name="Patil P.B."/>
        </authorList>
    </citation>
    <scope>NUCLEOTIDE SEQUENCE [LARGE SCALE GENOMIC DNA]</scope>
    <source>
        <strain evidence="1 2">SA3</strain>
    </source>
</reference>
<dbReference type="Proteomes" id="UP000071979">
    <property type="component" value="Unassembled WGS sequence"/>
</dbReference>
<comment type="caution">
    <text evidence="1">The sequence shown here is derived from an EMBL/GenBank/DDBJ whole genome shotgun (WGS) entry which is preliminary data.</text>
</comment>
<evidence type="ECO:0000313" key="2">
    <source>
        <dbReference type="Proteomes" id="UP000071979"/>
    </source>
</evidence>
<proteinExistence type="predicted"/>
<dbReference type="RefSeq" id="WP_058775710.1">
    <property type="nucleotide sequence ID" value="NZ_JBBCPZ010000018.1"/>
</dbReference>
<dbReference type="EMBL" id="LDSE01000044">
    <property type="protein sequence ID" value="KTS65323.1"/>
    <property type="molecule type" value="Genomic_DNA"/>
</dbReference>
<sequence length="97" mass="11305">MMPFIQLERHKDMLDAAEQVAIEKEQWIDDEAERLLSCFPDHLYLFRAWNVHPEVKKCCASSGAEEAYRDFIIGLAYLQAEQNYDLQVVLGWEEPAS</sequence>
<dbReference type="NCBIfam" id="NF033500">
    <property type="entry name" value="phi80_GamL"/>
    <property type="match status" value="1"/>
</dbReference>
<name>A0A8E1RV66_9GAMM</name>
<gene>
    <name evidence="1" type="ORF">SA3R_21085</name>
</gene>
<accession>A0A8E1RV66</accession>
<protein>
    <recommendedName>
        <fullName evidence="3">Host nuclease inhibitor GamL</fullName>
    </recommendedName>
</protein>
<dbReference type="InterPro" id="IPR049911">
    <property type="entry name" value="GamL-like"/>
</dbReference>